<dbReference type="OrthoDB" id="6117100at2759"/>
<proteinExistence type="inferred from homology"/>
<dbReference type="Pfam" id="PF03567">
    <property type="entry name" value="Sulfotransfer_2"/>
    <property type="match status" value="1"/>
</dbReference>
<organism evidence="10 11">
    <name type="scientific">Mytilus galloprovincialis</name>
    <name type="common">Mediterranean mussel</name>
    <dbReference type="NCBI Taxonomy" id="29158"/>
    <lineage>
        <taxon>Eukaryota</taxon>
        <taxon>Metazoa</taxon>
        <taxon>Spiralia</taxon>
        <taxon>Lophotrochozoa</taxon>
        <taxon>Mollusca</taxon>
        <taxon>Bivalvia</taxon>
        <taxon>Autobranchia</taxon>
        <taxon>Pteriomorphia</taxon>
        <taxon>Mytilida</taxon>
        <taxon>Mytiloidea</taxon>
        <taxon>Mytilidae</taxon>
        <taxon>Mytilinae</taxon>
        <taxon>Mytilus</taxon>
    </lineage>
</organism>
<dbReference type="AlphaFoldDB" id="A0A8B6DPY5"/>
<evidence type="ECO:0000256" key="7">
    <source>
        <dbReference type="ARBA" id="ARBA00023136"/>
    </source>
</evidence>
<evidence type="ECO:0000313" key="10">
    <source>
        <dbReference type="EMBL" id="VDI22916.1"/>
    </source>
</evidence>
<keyword evidence="3 9" id="KW-0808">Transferase</keyword>
<keyword evidence="6 9" id="KW-0333">Golgi apparatus</keyword>
<dbReference type="GO" id="GO:0000139">
    <property type="term" value="C:Golgi membrane"/>
    <property type="evidence" value="ECO:0007669"/>
    <property type="project" value="UniProtKB-SubCell"/>
</dbReference>
<keyword evidence="4" id="KW-0812">Transmembrane</keyword>
<evidence type="ECO:0000256" key="3">
    <source>
        <dbReference type="ARBA" id="ARBA00022679"/>
    </source>
</evidence>
<dbReference type="InterPro" id="IPR005331">
    <property type="entry name" value="Sulfotransferase"/>
</dbReference>
<keyword evidence="7" id="KW-0472">Membrane</keyword>
<comment type="similarity">
    <text evidence="2 9">Belongs to the sulfotransferase 2 family.</text>
</comment>
<comment type="caution">
    <text evidence="10">The sequence shown here is derived from an EMBL/GenBank/DDBJ whole genome shotgun (WGS) entry which is preliminary data.</text>
</comment>
<keyword evidence="5" id="KW-1133">Transmembrane helix</keyword>
<sequence length="426" mass="50433">MGCLLISIRYRRYRQPRQRFKNVVLVIQPRQRFQAFVQDMGCLSISLRYRQQRQRFRAVVQVVGSISKQKGRFLQQGVTERCSKIKYRYNGKIPNRIFTNSLLPLQKYNVTFCRVTKCASTFWTRLLVCLEKGLWKPPYVFKPNDASVKLRDNFNRFPIRKIYKRVNDTKNFMVSRNPYSRIFSFYVDKLFSPNPYYWNSLGVGITKRSREKATCGHDVTFNELVDYIIYTPSTARDFHTIPINDICRPCTIPYDIIGKMENFENDVSNILKEIGAESYPYFSENFRKEYTTDSIYDIAQAFVSFRQNSDKCIDRQTGLKRVWRVLQIRGIISESLQMPFSSNESQTITLSKLLNTILKARDESLNEDLRDQKATFFKEAYLSVPLDTMMKLQKVYKEDFHIFNYESFPKNLFTVKRNTTNEIFIV</sequence>
<dbReference type="GO" id="GO:0016051">
    <property type="term" value="P:carbohydrate biosynthetic process"/>
    <property type="evidence" value="ECO:0007669"/>
    <property type="project" value="InterPro"/>
</dbReference>
<name>A0A8B6DPY5_MYTGA</name>
<protein>
    <recommendedName>
        <fullName evidence="9">Carbohydrate sulfotransferase</fullName>
        <ecNumber evidence="9">2.8.2.-</ecNumber>
    </recommendedName>
</protein>
<accession>A0A8B6DPY5</accession>
<dbReference type="PANTHER" id="PTHR12137">
    <property type="entry name" value="CARBOHYDRATE SULFOTRANSFERASE"/>
    <property type="match status" value="1"/>
</dbReference>
<evidence type="ECO:0000256" key="9">
    <source>
        <dbReference type="RuleBase" id="RU364020"/>
    </source>
</evidence>
<dbReference type="PANTHER" id="PTHR12137:SF54">
    <property type="entry name" value="CARBOHYDRATE SULFOTRANSFERASE"/>
    <property type="match status" value="1"/>
</dbReference>
<dbReference type="GO" id="GO:0008146">
    <property type="term" value="F:sulfotransferase activity"/>
    <property type="evidence" value="ECO:0007669"/>
    <property type="project" value="InterPro"/>
</dbReference>
<dbReference type="InterPro" id="IPR018011">
    <property type="entry name" value="Carb_sulfotrans_8-10"/>
</dbReference>
<keyword evidence="11" id="KW-1185">Reference proteome</keyword>
<evidence type="ECO:0000256" key="4">
    <source>
        <dbReference type="ARBA" id="ARBA00022692"/>
    </source>
</evidence>
<comment type="subcellular location">
    <subcellularLocation>
        <location evidence="1 9">Golgi apparatus membrane</location>
        <topology evidence="1 9">Single-pass type II membrane protein</topology>
    </subcellularLocation>
</comment>
<keyword evidence="8 9" id="KW-0325">Glycoprotein</keyword>
<evidence type="ECO:0000256" key="8">
    <source>
        <dbReference type="ARBA" id="ARBA00023180"/>
    </source>
</evidence>
<gene>
    <name evidence="10" type="ORF">MGAL_10B022876</name>
</gene>
<evidence type="ECO:0000256" key="6">
    <source>
        <dbReference type="ARBA" id="ARBA00023034"/>
    </source>
</evidence>
<keyword evidence="9" id="KW-0119">Carbohydrate metabolism</keyword>
<evidence type="ECO:0000256" key="5">
    <source>
        <dbReference type="ARBA" id="ARBA00022989"/>
    </source>
</evidence>
<keyword evidence="9" id="KW-0735">Signal-anchor</keyword>
<evidence type="ECO:0000313" key="11">
    <source>
        <dbReference type="Proteomes" id="UP000596742"/>
    </source>
</evidence>
<reference evidence="10" key="1">
    <citation type="submission" date="2018-11" db="EMBL/GenBank/DDBJ databases">
        <authorList>
            <person name="Alioto T."/>
            <person name="Alioto T."/>
        </authorList>
    </citation>
    <scope>NUCLEOTIDE SEQUENCE</scope>
</reference>
<evidence type="ECO:0000256" key="2">
    <source>
        <dbReference type="ARBA" id="ARBA00006339"/>
    </source>
</evidence>
<evidence type="ECO:0000256" key="1">
    <source>
        <dbReference type="ARBA" id="ARBA00004323"/>
    </source>
</evidence>
<dbReference type="EMBL" id="UYJE01003850">
    <property type="protein sequence ID" value="VDI22916.1"/>
    <property type="molecule type" value="Genomic_DNA"/>
</dbReference>
<dbReference type="EC" id="2.8.2.-" evidence="9"/>
<dbReference type="Proteomes" id="UP000596742">
    <property type="component" value="Unassembled WGS sequence"/>
</dbReference>